<dbReference type="SUPFAM" id="SSF54189">
    <property type="entry name" value="Ribosomal proteins S24e, L23 and L15e"/>
    <property type="match status" value="1"/>
</dbReference>
<evidence type="ECO:0000256" key="4">
    <source>
        <dbReference type="ARBA" id="ARBA00035535"/>
    </source>
</evidence>
<name>A0A8T5GDK6_9ARCH</name>
<keyword evidence="3" id="KW-0687">Ribonucleoprotein</keyword>
<evidence type="ECO:0000256" key="2">
    <source>
        <dbReference type="ARBA" id="ARBA00022980"/>
    </source>
</evidence>
<protein>
    <recommendedName>
        <fullName evidence="4">50S ribosomal protein L15e</fullName>
    </recommendedName>
</protein>
<accession>A0A8T5GDK6</accession>
<dbReference type="AlphaFoldDB" id="A0A8T5GDK6"/>
<gene>
    <name evidence="6" type="ORF">HON47_00530</name>
</gene>
<feature type="compositionally biased region" description="Basic residues" evidence="5">
    <location>
        <begin position="83"/>
        <end position="103"/>
    </location>
</feature>
<dbReference type="Proteomes" id="UP000722459">
    <property type="component" value="Unassembled WGS sequence"/>
</dbReference>
<evidence type="ECO:0000313" key="7">
    <source>
        <dbReference type="Proteomes" id="UP000722459"/>
    </source>
</evidence>
<dbReference type="InterPro" id="IPR024794">
    <property type="entry name" value="Rbsml_eL15_core_dom_sf"/>
</dbReference>
<feature type="region of interest" description="Disordered" evidence="5">
    <location>
        <begin position="76"/>
        <end position="110"/>
    </location>
</feature>
<dbReference type="Gene3D" id="3.40.1120.10">
    <property type="entry name" value="Ribosomal protein l15e"/>
    <property type="match status" value="1"/>
</dbReference>
<feature type="region of interest" description="Disordered" evidence="5">
    <location>
        <begin position="159"/>
        <end position="198"/>
    </location>
</feature>
<dbReference type="GO" id="GO:0002181">
    <property type="term" value="P:cytoplasmic translation"/>
    <property type="evidence" value="ECO:0007669"/>
    <property type="project" value="TreeGrafter"/>
</dbReference>
<comment type="similarity">
    <text evidence="1">Belongs to the eukaryotic ribosomal protein eL15 family.</text>
</comment>
<dbReference type="Pfam" id="PF00827">
    <property type="entry name" value="Ribosomal_L15e"/>
    <property type="match status" value="1"/>
</dbReference>
<evidence type="ECO:0000256" key="5">
    <source>
        <dbReference type="SAM" id="MobiDB-lite"/>
    </source>
</evidence>
<dbReference type="PANTHER" id="PTHR11847">
    <property type="entry name" value="RIBOSOMAL PROTEIN L15"/>
    <property type="match status" value="1"/>
</dbReference>
<dbReference type="InterPro" id="IPR000439">
    <property type="entry name" value="Ribosomal_eL15"/>
</dbReference>
<comment type="caution">
    <text evidence="6">The sequence shown here is derived from an EMBL/GenBank/DDBJ whole genome shotgun (WGS) entry which is preliminary data.</text>
</comment>
<feature type="compositionally biased region" description="Basic residues" evidence="5">
    <location>
        <begin position="181"/>
        <end position="198"/>
    </location>
</feature>
<proteinExistence type="inferred from homology"/>
<keyword evidence="2 6" id="KW-0689">Ribosomal protein</keyword>
<reference evidence="6" key="1">
    <citation type="journal article" date="2021" name="ISME J.">
        <title>Mercury methylation by metabolically versatile and cosmopolitan marine bacteria.</title>
        <authorList>
            <person name="Lin H."/>
            <person name="Ascher D.B."/>
            <person name="Myung Y."/>
            <person name="Lamborg C.H."/>
            <person name="Hallam S.J."/>
            <person name="Gionfriddo C.M."/>
            <person name="Holt K.E."/>
            <person name="Moreau J.W."/>
        </authorList>
    </citation>
    <scope>NUCLEOTIDE SEQUENCE</scope>
    <source>
        <strain evidence="6">SI075_bin30</strain>
    </source>
</reference>
<evidence type="ECO:0000256" key="3">
    <source>
        <dbReference type="ARBA" id="ARBA00023274"/>
    </source>
</evidence>
<evidence type="ECO:0000256" key="1">
    <source>
        <dbReference type="ARBA" id="ARBA00006857"/>
    </source>
</evidence>
<dbReference type="PANTHER" id="PTHR11847:SF4">
    <property type="entry name" value="LARGE RIBOSOMAL SUBUNIT PROTEIN EL15"/>
    <property type="match status" value="1"/>
</dbReference>
<dbReference type="SMART" id="SM01384">
    <property type="entry name" value="Ribosomal_L15e"/>
    <property type="match status" value="1"/>
</dbReference>
<dbReference type="GO" id="GO:0003735">
    <property type="term" value="F:structural constituent of ribosome"/>
    <property type="evidence" value="ECO:0007669"/>
    <property type="project" value="InterPro"/>
</dbReference>
<organism evidence="6 7">
    <name type="scientific">Candidatus Iainarchaeum sp</name>
    <dbReference type="NCBI Taxonomy" id="3101447"/>
    <lineage>
        <taxon>Archaea</taxon>
        <taxon>Candidatus Iainarchaeota</taxon>
        <taxon>Candidatus Iainarchaeia</taxon>
        <taxon>Candidatus Iainarchaeales</taxon>
        <taxon>Candidatus Iainarchaeaceae</taxon>
        <taxon>Candidatus Iainarchaeum</taxon>
    </lineage>
</organism>
<dbReference type="GO" id="GO:0022625">
    <property type="term" value="C:cytosolic large ribosomal subunit"/>
    <property type="evidence" value="ECO:0007669"/>
    <property type="project" value="TreeGrafter"/>
</dbReference>
<evidence type="ECO:0000313" key="6">
    <source>
        <dbReference type="EMBL" id="MBT4870045.1"/>
    </source>
</evidence>
<feature type="compositionally biased region" description="Basic and acidic residues" evidence="5">
    <location>
        <begin position="162"/>
        <end position="180"/>
    </location>
</feature>
<dbReference type="GO" id="GO:0003723">
    <property type="term" value="F:RNA binding"/>
    <property type="evidence" value="ECO:0007669"/>
    <property type="project" value="TreeGrafter"/>
</dbReference>
<dbReference type="EMBL" id="JABJNZ010000012">
    <property type="protein sequence ID" value="MBT4870045.1"/>
    <property type="molecule type" value="Genomic_DNA"/>
</dbReference>
<dbReference type="InterPro" id="IPR012678">
    <property type="entry name" value="Ribosomal_uL23/eL15/eS24_sf"/>
</dbReference>
<sequence>MGLAKYITQTFQKEWKGTQDENHDYKSLMQKRTIEYRKEVKAVVKIAKPTNLASARQVGYKAKNDIIVARVRVRKGSGTYSRPKSKRRPKRQGQAKLTRRKSTRAMAEEKASKKFENTEVIGSYKIAEDGKSHYYEIVLADRDSSVIAKDKELAFLKTGQKGRAERGKTLAGKVNKETNKKKNRKYRKKNKVKNNHSK</sequence>